<keyword evidence="1" id="KW-0732">Signal</keyword>
<dbReference type="KEGG" id="rlc:K227x_07010"/>
<dbReference type="PROSITE" id="PS51257">
    <property type="entry name" value="PROKAR_LIPOPROTEIN"/>
    <property type="match status" value="1"/>
</dbReference>
<accession>A0A517N5C2</accession>
<reference evidence="2 3" key="1">
    <citation type="submission" date="2019-02" db="EMBL/GenBank/DDBJ databases">
        <title>Deep-cultivation of Planctomycetes and their phenomic and genomic characterization uncovers novel biology.</title>
        <authorList>
            <person name="Wiegand S."/>
            <person name="Jogler M."/>
            <person name="Boedeker C."/>
            <person name="Pinto D."/>
            <person name="Vollmers J."/>
            <person name="Rivas-Marin E."/>
            <person name="Kohn T."/>
            <person name="Peeters S.H."/>
            <person name="Heuer A."/>
            <person name="Rast P."/>
            <person name="Oberbeckmann S."/>
            <person name="Bunk B."/>
            <person name="Jeske O."/>
            <person name="Meyerdierks A."/>
            <person name="Storesund J.E."/>
            <person name="Kallscheuer N."/>
            <person name="Luecker S."/>
            <person name="Lage O.M."/>
            <person name="Pohl T."/>
            <person name="Merkel B.J."/>
            <person name="Hornburger P."/>
            <person name="Mueller R.-W."/>
            <person name="Bruemmer F."/>
            <person name="Labrenz M."/>
            <person name="Spormann A.M."/>
            <person name="Op den Camp H."/>
            <person name="Overmann J."/>
            <person name="Amann R."/>
            <person name="Jetten M.S.M."/>
            <person name="Mascher T."/>
            <person name="Medema M.H."/>
            <person name="Devos D.P."/>
            <person name="Kaster A.-K."/>
            <person name="Ovreas L."/>
            <person name="Rohde M."/>
            <person name="Galperin M.Y."/>
            <person name="Jogler C."/>
        </authorList>
    </citation>
    <scope>NUCLEOTIDE SEQUENCE [LARGE SCALE GENOMIC DNA]</scope>
    <source>
        <strain evidence="2 3">K22_7</strain>
    </source>
</reference>
<evidence type="ECO:0000313" key="2">
    <source>
        <dbReference type="EMBL" id="QDT02325.1"/>
    </source>
</evidence>
<dbReference type="EMBL" id="CP036525">
    <property type="protein sequence ID" value="QDT02325.1"/>
    <property type="molecule type" value="Genomic_DNA"/>
</dbReference>
<feature type="chain" id="PRO_5022065832" description="Secreted protein" evidence="1">
    <location>
        <begin position="22"/>
        <end position="58"/>
    </location>
</feature>
<sequence length="58" mass="6349" precursor="true">MRQIFCILSLALLPLFFTAGCGGPNNEVTVSGVDDSKVFSEDQMKSMEEQYKADSGSR</sequence>
<dbReference type="RefSeq" id="WP_218933742.1">
    <property type="nucleotide sequence ID" value="NZ_CP036525.1"/>
</dbReference>
<name>A0A517N5C2_9BACT</name>
<organism evidence="2 3">
    <name type="scientific">Rubripirellula lacrimiformis</name>
    <dbReference type="NCBI Taxonomy" id="1930273"/>
    <lineage>
        <taxon>Bacteria</taxon>
        <taxon>Pseudomonadati</taxon>
        <taxon>Planctomycetota</taxon>
        <taxon>Planctomycetia</taxon>
        <taxon>Pirellulales</taxon>
        <taxon>Pirellulaceae</taxon>
        <taxon>Rubripirellula</taxon>
    </lineage>
</organism>
<evidence type="ECO:0008006" key="4">
    <source>
        <dbReference type="Google" id="ProtNLM"/>
    </source>
</evidence>
<dbReference type="Proteomes" id="UP000318538">
    <property type="component" value="Chromosome"/>
</dbReference>
<gene>
    <name evidence="2" type="ORF">K227x_07010</name>
</gene>
<protein>
    <recommendedName>
        <fullName evidence="4">Secreted protein</fullName>
    </recommendedName>
</protein>
<dbReference type="AlphaFoldDB" id="A0A517N5C2"/>
<evidence type="ECO:0000256" key="1">
    <source>
        <dbReference type="SAM" id="SignalP"/>
    </source>
</evidence>
<proteinExistence type="predicted"/>
<evidence type="ECO:0000313" key="3">
    <source>
        <dbReference type="Proteomes" id="UP000318538"/>
    </source>
</evidence>
<keyword evidence="3" id="KW-1185">Reference proteome</keyword>
<feature type="signal peptide" evidence="1">
    <location>
        <begin position="1"/>
        <end position="21"/>
    </location>
</feature>